<dbReference type="InterPro" id="IPR013320">
    <property type="entry name" value="ConA-like_dom_sf"/>
</dbReference>
<name>A0A9W8Z2R6_9PEZI</name>
<dbReference type="InterPro" id="IPR000250">
    <property type="entry name" value="Peptidase_G1"/>
</dbReference>
<dbReference type="Proteomes" id="UP001140453">
    <property type="component" value="Unassembled WGS sequence"/>
</dbReference>
<evidence type="ECO:0000313" key="1">
    <source>
        <dbReference type="EMBL" id="KAJ4397777.1"/>
    </source>
</evidence>
<reference evidence="1" key="1">
    <citation type="submission" date="2022-10" db="EMBL/GenBank/DDBJ databases">
        <title>Tapping the CABI collections for fungal endophytes: first genome assemblies for Collariella, Neodidymelliopsis, Ascochyta clinopodiicola, Didymella pomorum, Didymosphaeria variabile, Neocosmospora piperis and Neocucurbitaria cava.</title>
        <authorList>
            <person name="Hill R."/>
        </authorList>
    </citation>
    <scope>NUCLEOTIDE SEQUENCE</scope>
    <source>
        <strain evidence="1">IMI 355082</strain>
    </source>
</reference>
<dbReference type="GO" id="GO:0006508">
    <property type="term" value="P:proteolysis"/>
    <property type="evidence" value="ECO:0007669"/>
    <property type="project" value="InterPro"/>
</dbReference>
<keyword evidence="2" id="KW-1185">Reference proteome</keyword>
<proteinExistence type="predicted"/>
<dbReference type="OrthoDB" id="2862635at2759"/>
<evidence type="ECO:0000313" key="2">
    <source>
        <dbReference type="Proteomes" id="UP001140453"/>
    </source>
</evidence>
<comment type="caution">
    <text evidence="1">The sequence shown here is derived from an EMBL/GenBank/DDBJ whole genome shotgun (WGS) entry which is preliminary data.</text>
</comment>
<sequence>MKFNRALEATLTALTVPTLCASQANIFYDTTWAGPVQLANSSLSPNASGPSGFNLAEATLIIPTLSLPSNPHEQVDLYTASFWVGLDGFLLSDSIPGVRGLWQAGIFGSLSVNGTVSYTGFYEWVPEDPVSIPTSQLALAAGDHLYVRLNTSNGGLQGSVTLTNLNTSQTFAYSQDAPVSWRGPTWPAPGTSAEWIVEAGTYLNTTRYVWPDWGNATFVDARACWNTTGDCVVPGQPGGEERMTAVWWNDTGILYSRSGANDGTVWLAYVEEEFNGL</sequence>
<dbReference type="SUPFAM" id="SSF49899">
    <property type="entry name" value="Concanavalin A-like lectins/glucanases"/>
    <property type="match status" value="1"/>
</dbReference>
<dbReference type="InterPro" id="IPR038656">
    <property type="entry name" value="Peptidase_G1_sf"/>
</dbReference>
<dbReference type="Pfam" id="PF01828">
    <property type="entry name" value="Peptidase_A4"/>
    <property type="match status" value="1"/>
</dbReference>
<accession>A0A9W8Z2R6</accession>
<dbReference type="Gene3D" id="2.60.120.700">
    <property type="entry name" value="Peptidase G1"/>
    <property type="match status" value="1"/>
</dbReference>
<dbReference type="AlphaFoldDB" id="A0A9W8Z2R6"/>
<dbReference type="CDD" id="cd13426">
    <property type="entry name" value="Peptidase_G1"/>
    <property type="match status" value="1"/>
</dbReference>
<dbReference type="PANTHER" id="PTHR37536">
    <property type="entry name" value="PUTATIVE (AFU_ORTHOLOGUE AFUA_3G02970)-RELATED"/>
    <property type="match status" value="1"/>
</dbReference>
<dbReference type="PANTHER" id="PTHR37536:SF1">
    <property type="entry name" value="ASPERGILLOPEPSIN, PUTAITVE (AFU_ORTHOLOGUE AFUA_7G01200)"/>
    <property type="match status" value="1"/>
</dbReference>
<organism evidence="1 2">
    <name type="scientific">Gnomoniopsis smithogilvyi</name>
    <dbReference type="NCBI Taxonomy" id="1191159"/>
    <lineage>
        <taxon>Eukaryota</taxon>
        <taxon>Fungi</taxon>
        <taxon>Dikarya</taxon>
        <taxon>Ascomycota</taxon>
        <taxon>Pezizomycotina</taxon>
        <taxon>Sordariomycetes</taxon>
        <taxon>Sordariomycetidae</taxon>
        <taxon>Diaporthales</taxon>
        <taxon>Gnomoniaceae</taxon>
        <taxon>Gnomoniopsis</taxon>
    </lineage>
</organism>
<gene>
    <name evidence="1" type="ORF">N0V93_002014</name>
</gene>
<dbReference type="GO" id="GO:0070007">
    <property type="term" value="F:glutamic-type endopeptidase activity"/>
    <property type="evidence" value="ECO:0007669"/>
    <property type="project" value="InterPro"/>
</dbReference>
<protein>
    <submittedName>
        <fullName evidence="1">Uncharacterized protein</fullName>
    </submittedName>
</protein>
<dbReference type="EMBL" id="JAPEVB010000001">
    <property type="protein sequence ID" value="KAJ4397777.1"/>
    <property type="molecule type" value="Genomic_DNA"/>
</dbReference>